<dbReference type="SMART" id="SM00849">
    <property type="entry name" value="Lactamase_B"/>
    <property type="match status" value="1"/>
</dbReference>
<protein>
    <submittedName>
        <fullName evidence="2">MBL fold metallo-hydrolase</fullName>
    </submittedName>
</protein>
<dbReference type="PANTHER" id="PTHR42663:SF4">
    <property type="entry name" value="SLL1036 PROTEIN"/>
    <property type="match status" value="1"/>
</dbReference>
<proteinExistence type="predicted"/>
<evidence type="ECO:0000259" key="1">
    <source>
        <dbReference type="SMART" id="SM00849"/>
    </source>
</evidence>
<dbReference type="AlphaFoldDB" id="A0A6I6JCN6"/>
<accession>A0A6I6JCN6</accession>
<organism evidence="2 3">
    <name type="scientific">Pseudodesulfovibrio cashew</name>
    <dbReference type="NCBI Taxonomy" id="2678688"/>
    <lineage>
        <taxon>Bacteria</taxon>
        <taxon>Pseudomonadati</taxon>
        <taxon>Thermodesulfobacteriota</taxon>
        <taxon>Desulfovibrionia</taxon>
        <taxon>Desulfovibrionales</taxon>
        <taxon>Desulfovibrionaceae</taxon>
    </lineage>
</organism>
<keyword evidence="3" id="KW-1185">Reference proteome</keyword>
<evidence type="ECO:0000313" key="2">
    <source>
        <dbReference type="EMBL" id="QGY40575.1"/>
    </source>
</evidence>
<dbReference type="EMBL" id="CP046400">
    <property type="protein sequence ID" value="QGY40575.1"/>
    <property type="molecule type" value="Genomic_DNA"/>
</dbReference>
<dbReference type="KEGG" id="psel:GM415_10710"/>
<dbReference type="SUPFAM" id="SSF56281">
    <property type="entry name" value="Metallo-hydrolase/oxidoreductase"/>
    <property type="match status" value="1"/>
</dbReference>
<dbReference type="Gene3D" id="3.60.15.10">
    <property type="entry name" value="Ribonuclease Z/Hydroxyacylglutathione hydrolase-like"/>
    <property type="match status" value="1"/>
</dbReference>
<name>A0A6I6JCN6_9BACT</name>
<dbReference type="PANTHER" id="PTHR42663">
    <property type="entry name" value="HYDROLASE C777.06C-RELATED-RELATED"/>
    <property type="match status" value="1"/>
</dbReference>
<dbReference type="CDD" id="cd07715">
    <property type="entry name" value="TaR3-like_MBL-fold"/>
    <property type="match status" value="1"/>
</dbReference>
<feature type="domain" description="Metallo-beta-lactamase" evidence="1">
    <location>
        <begin position="25"/>
        <end position="210"/>
    </location>
</feature>
<gene>
    <name evidence="2" type="ORF">GM415_10710</name>
</gene>
<dbReference type="RefSeq" id="WP_158948006.1">
    <property type="nucleotide sequence ID" value="NZ_CP046400.1"/>
</dbReference>
<dbReference type="Proteomes" id="UP000428328">
    <property type="component" value="Chromosome"/>
</dbReference>
<dbReference type="InterPro" id="IPR036866">
    <property type="entry name" value="RibonucZ/Hydroxyglut_hydro"/>
</dbReference>
<dbReference type="InterPro" id="IPR001279">
    <property type="entry name" value="Metallo-B-lactamas"/>
</dbReference>
<sequence length="293" mass="33011">MRFRFRGTRGSLPAPGPDTVRYGGNTACVEVRSDSGDLIILDAGTGIRGLGLELARSMPVEAHLFISHTHWDHIQGLPFFVPLFVQGNRLIIHGPPDPIAMAGIETVLAKQMEYPHFPVRVAELEAEIVYETLREGQTVDLGFAKVTASLLNHPAMNFGFRIECDGKSLFYTGDHERFYNIYEPGDEPYGEYERIVRERNEMVVDAVRGVDVLIADSQYTEEEYRVRRGWGHSTYRQALQLARDAEVGRLYMTHHEITRTDDELDAVLASLRDEWADSGIEFAPAREGDDVSV</sequence>
<keyword evidence="2" id="KW-0378">Hydrolase</keyword>
<dbReference type="GO" id="GO:0016787">
    <property type="term" value="F:hydrolase activity"/>
    <property type="evidence" value="ECO:0007669"/>
    <property type="project" value="UniProtKB-KW"/>
</dbReference>
<reference evidence="2 3" key="1">
    <citation type="submission" date="2019-11" db="EMBL/GenBank/DDBJ databases">
        <authorList>
            <person name="Zheng R.K."/>
            <person name="Sun C.M."/>
        </authorList>
    </citation>
    <scope>NUCLEOTIDE SEQUENCE [LARGE SCALE GENOMIC DNA]</scope>
    <source>
        <strain evidence="2 3">SRB007</strain>
    </source>
</reference>
<dbReference type="Pfam" id="PF12706">
    <property type="entry name" value="Lactamase_B_2"/>
    <property type="match status" value="1"/>
</dbReference>
<evidence type="ECO:0000313" key="3">
    <source>
        <dbReference type="Proteomes" id="UP000428328"/>
    </source>
</evidence>